<sequence length="98" mass="11111">MLPLPDEPSCSRIRPRHLANVILVVVVLLLPRSLCQAIIFPGRHVSAFLFTPHIETNITPPSSWGFYVQCVPLLPETFTCYITWDVLKRCVGSQEDLH</sequence>
<gene>
    <name evidence="1" type="ORF">QBC42DRAFT_262209</name>
</gene>
<name>A0AAV9HXR0_9PEZI</name>
<reference evidence="1" key="1">
    <citation type="journal article" date="2023" name="Mol. Phylogenet. Evol.">
        <title>Genome-scale phylogeny and comparative genomics of the fungal order Sordariales.</title>
        <authorList>
            <person name="Hensen N."/>
            <person name="Bonometti L."/>
            <person name="Westerberg I."/>
            <person name="Brannstrom I.O."/>
            <person name="Guillou S."/>
            <person name="Cros-Aarteil S."/>
            <person name="Calhoun S."/>
            <person name="Haridas S."/>
            <person name="Kuo A."/>
            <person name="Mondo S."/>
            <person name="Pangilinan J."/>
            <person name="Riley R."/>
            <person name="LaButti K."/>
            <person name="Andreopoulos B."/>
            <person name="Lipzen A."/>
            <person name="Chen C."/>
            <person name="Yan M."/>
            <person name="Daum C."/>
            <person name="Ng V."/>
            <person name="Clum A."/>
            <person name="Steindorff A."/>
            <person name="Ohm R.A."/>
            <person name="Martin F."/>
            <person name="Silar P."/>
            <person name="Natvig D.O."/>
            <person name="Lalanne C."/>
            <person name="Gautier V."/>
            <person name="Ament-Velasquez S.L."/>
            <person name="Kruys A."/>
            <person name="Hutchinson M.I."/>
            <person name="Powell A.J."/>
            <person name="Barry K."/>
            <person name="Miller A.N."/>
            <person name="Grigoriev I.V."/>
            <person name="Debuchy R."/>
            <person name="Gladieux P."/>
            <person name="Hiltunen Thoren M."/>
            <person name="Johannesson H."/>
        </authorList>
    </citation>
    <scope>NUCLEOTIDE SEQUENCE</scope>
    <source>
        <strain evidence="1">PSN324</strain>
    </source>
</reference>
<reference evidence="1" key="2">
    <citation type="submission" date="2023-06" db="EMBL/GenBank/DDBJ databases">
        <authorList>
            <consortium name="Lawrence Berkeley National Laboratory"/>
            <person name="Mondo S.J."/>
            <person name="Hensen N."/>
            <person name="Bonometti L."/>
            <person name="Westerberg I."/>
            <person name="Brannstrom I.O."/>
            <person name="Guillou S."/>
            <person name="Cros-Aarteil S."/>
            <person name="Calhoun S."/>
            <person name="Haridas S."/>
            <person name="Kuo A."/>
            <person name="Pangilinan J."/>
            <person name="Riley R."/>
            <person name="Labutti K."/>
            <person name="Andreopoulos B."/>
            <person name="Lipzen A."/>
            <person name="Chen C."/>
            <person name="Yanf M."/>
            <person name="Daum C."/>
            <person name="Ng V."/>
            <person name="Clum A."/>
            <person name="Steindorff A."/>
            <person name="Ohm R."/>
            <person name="Martin F."/>
            <person name="Silar P."/>
            <person name="Natvig D."/>
            <person name="Lalanne C."/>
            <person name="Gautier V."/>
            <person name="Ament-Velasquez S.L."/>
            <person name="Kruys A."/>
            <person name="Hutchinson M.I."/>
            <person name="Powell A.J."/>
            <person name="Barry K."/>
            <person name="Miller A.N."/>
            <person name="Grigoriev I.V."/>
            <person name="Debuchy R."/>
            <person name="Gladieux P."/>
            <person name="Thoren M.H."/>
            <person name="Johannesson H."/>
        </authorList>
    </citation>
    <scope>NUCLEOTIDE SEQUENCE</scope>
    <source>
        <strain evidence="1">PSN324</strain>
    </source>
</reference>
<dbReference type="AlphaFoldDB" id="A0AAV9HXR0"/>
<evidence type="ECO:0008006" key="3">
    <source>
        <dbReference type="Google" id="ProtNLM"/>
    </source>
</evidence>
<dbReference type="Proteomes" id="UP001321749">
    <property type="component" value="Unassembled WGS sequence"/>
</dbReference>
<accession>A0AAV9HXR0</accession>
<evidence type="ECO:0000313" key="1">
    <source>
        <dbReference type="EMBL" id="KAK4464945.1"/>
    </source>
</evidence>
<comment type="caution">
    <text evidence="1">The sequence shown here is derived from an EMBL/GenBank/DDBJ whole genome shotgun (WGS) entry which is preliminary data.</text>
</comment>
<proteinExistence type="predicted"/>
<organism evidence="1 2">
    <name type="scientific">Cladorrhinum samala</name>
    <dbReference type="NCBI Taxonomy" id="585594"/>
    <lineage>
        <taxon>Eukaryota</taxon>
        <taxon>Fungi</taxon>
        <taxon>Dikarya</taxon>
        <taxon>Ascomycota</taxon>
        <taxon>Pezizomycotina</taxon>
        <taxon>Sordariomycetes</taxon>
        <taxon>Sordariomycetidae</taxon>
        <taxon>Sordariales</taxon>
        <taxon>Podosporaceae</taxon>
        <taxon>Cladorrhinum</taxon>
    </lineage>
</organism>
<keyword evidence="2" id="KW-1185">Reference proteome</keyword>
<evidence type="ECO:0000313" key="2">
    <source>
        <dbReference type="Proteomes" id="UP001321749"/>
    </source>
</evidence>
<dbReference type="EMBL" id="MU864943">
    <property type="protein sequence ID" value="KAK4464945.1"/>
    <property type="molecule type" value="Genomic_DNA"/>
</dbReference>
<protein>
    <recommendedName>
        <fullName evidence="3">Secreted protein</fullName>
    </recommendedName>
</protein>